<dbReference type="AlphaFoldDB" id="A0A1I0DAL2"/>
<protein>
    <submittedName>
        <fullName evidence="3">Helix-turn-helix domain-containing protein</fullName>
    </submittedName>
</protein>
<dbReference type="STRING" id="460384.SAMN05216313_10484"/>
<dbReference type="InterPro" id="IPR050807">
    <property type="entry name" value="TransReg_Diox_bact_type"/>
</dbReference>
<dbReference type="Proteomes" id="UP000198508">
    <property type="component" value="Unassembled WGS sequence"/>
</dbReference>
<dbReference type="InterPro" id="IPR010982">
    <property type="entry name" value="Lambda_DNA-bd_dom_sf"/>
</dbReference>
<dbReference type="GO" id="GO:0005829">
    <property type="term" value="C:cytosol"/>
    <property type="evidence" value="ECO:0007669"/>
    <property type="project" value="TreeGrafter"/>
</dbReference>
<dbReference type="PANTHER" id="PTHR46797:SF1">
    <property type="entry name" value="METHYLPHOSPHONATE SYNTHASE"/>
    <property type="match status" value="1"/>
</dbReference>
<proteinExistence type="predicted"/>
<evidence type="ECO:0000256" key="1">
    <source>
        <dbReference type="ARBA" id="ARBA00023125"/>
    </source>
</evidence>
<dbReference type="PROSITE" id="PS50943">
    <property type="entry name" value="HTH_CROC1"/>
    <property type="match status" value="1"/>
</dbReference>
<dbReference type="GeneID" id="93276309"/>
<evidence type="ECO:0000259" key="2">
    <source>
        <dbReference type="PROSITE" id="PS50943"/>
    </source>
</evidence>
<dbReference type="Pfam" id="PF12844">
    <property type="entry name" value="HTH_19"/>
    <property type="match status" value="1"/>
</dbReference>
<dbReference type="PANTHER" id="PTHR46797">
    <property type="entry name" value="HTH-TYPE TRANSCRIPTIONAL REGULATOR"/>
    <property type="match status" value="1"/>
</dbReference>
<dbReference type="GO" id="GO:0003677">
    <property type="term" value="F:DNA binding"/>
    <property type="evidence" value="ECO:0007669"/>
    <property type="project" value="UniProtKB-KW"/>
</dbReference>
<keyword evidence="1" id="KW-0238">DNA-binding</keyword>
<name>A0A1I0DAL2_9FIRM</name>
<keyword evidence="4" id="KW-1185">Reference proteome</keyword>
<sequence length="107" mass="12412">MTDNFIGERFSQLREARNVSARKMSLDLGHSTSYMNAIEAGRKLPSLSEFPYLCEYLGIKPREFFDDRKPSLKQMRAIEAIYEMSEKDVALLLEIIEKLNLYGTSKR</sequence>
<accession>A0A1I0DAL2</accession>
<dbReference type="EMBL" id="FOIM01000004">
    <property type="protein sequence ID" value="SET29317.1"/>
    <property type="molecule type" value="Genomic_DNA"/>
</dbReference>
<dbReference type="CDD" id="cd00093">
    <property type="entry name" value="HTH_XRE"/>
    <property type="match status" value="1"/>
</dbReference>
<dbReference type="RefSeq" id="WP_092361283.1">
    <property type="nucleotide sequence ID" value="NZ_CABJCG010000008.1"/>
</dbReference>
<evidence type="ECO:0000313" key="4">
    <source>
        <dbReference type="Proteomes" id="UP000198508"/>
    </source>
</evidence>
<dbReference type="Gene3D" id="1.10.260.40">
    <property type="entry name" value="lambda repressor-like DNA-binding domains"/>
    <property type="match status" value="1"/>
</dbReference>
<organism evidence="3 4">
    <name type="scientific">Enterocloster lavalensis</name>
    <dbReference type="NCBI Taxonomy" id="460384"/>
    <lineage>
        <taxon>Bacteria</taxon>
        <taxon>Bacillati</taxon>
        <taxon>Bacillota</taxon>
        <taxon>Clostridia</taxon>
        <taxon>Lachnospirales</taxon>
        <taxon>Lachnospiraceae</taxon>
        <taxon>Enterocloster</taxon>
    </lineage>
</organism>
<feature type="domain" description="HTH cro/C1-type" evidence="2">
    <location>
        <begin position="12"/>
        <end position="64"/>
    </location>
</feature>
<reference evidence="4" key="1">
    <citation type="submission" date="2016-10" db="EMBL/GenBank/DDBJ databases">
        <authorList>
            <person name="Varghese N."/>
            <person name="Submissions S."/>
        </authorList>
    </citation>
    <scope>NUCLEOTIDE SEQUENCE [LARGE SCALE GENOMIC DNA]</scope>
    <source>
        <strain evidence="4">NLAE-zl-G277</strain>
    </source>
</reference>
<dbReference type="GO" id="GO:0003700">
    <property type="term" value="F:DNA-binding transcription factor activity"/>
    <property type="evidence" value="ECO:0007669"/>
    <property type="project" value="TreeGrafter"/>
</dbReference>
<dbReference type="InterPro" id="IPR001387">
    <property type="entry name" value="Cro/C1-type_HTH"/>
</dbReference>
<dbReference type="SMART" id="SM00530">
    <property type="entry name" value="HTH_XRE"/>
    <property type="match status" value="1"/>
</dbReference>
<evidence type="ECO:0000313" key="3">
    <source>
        <dbReference type="EMBL" id="SET29317.1"/>
    </source>
</evidence>
<dbReference type="SUPFAM" id="SSF47413">
    <property type="entry name" value="lambda repressor-like DNA-binding domains"/>
    <property type="match status" value="1"/>
</dbReference>
<gene>
    <name evidence="3" type="ORF">SAMN05216313_10484</name>
</gene>